<sequence length="334" mass="38191">MTVLQLPLVDFGHFTHGTPEQRERAAKQLVDSFLKHGFVRLKNHGVSREFVEEIWEWDRRFFSMSEEQKMKILHPPGPDPQRGWSRKGLETTSKIRKENAANAPKDKGELLDEKEHFDCGPPGDAEFPNKFPNEDLPGFQEFIERYFRLAQDVSLNIMRACEVGFGMPENALVERCEPAASELRLLYYPPVSVERLATGTIKRAWPHSDFGIITLLFQDGLGGLECEDRSNPFTFAPVTPTSGEVEMVVNTSDTFERWTNGVVKPGIHQVNVPPALRNLQEGYIPERYSSVFFFKAHRGVSVGPIDHFVTEKHPAIYPDITALEFHRERTHILY</sequence>
<feature type="region of interest" description="Disordered" evidence="3">
    <location>
        <begin position="73"/>
        <end position="108"/>
    </location>
</feature>
<keyword evidence="2" id="KW-0408">Iron</keyword>
<dbReference type="GO" id="GO:0044283">
    <property type="term" value="P:small molecule biosynthetic process"/>
    <property type="evidence" value="ECO:0007669"/>
    <property type="project" value="UniProtKB-ARBA"/>
</dbReference>
<evidence type="ECO:0000256" key="1">
    <source>
        <dbReference type="ARBA" id="ARBA00008056"/>
    </source>
</evidence>
<dbReference type="PhylomeDB" id="B8MC39"/>
<proteinExistence type="inferred from homology"/>
<reference evidence="6" key="1">
    <citation type="journal article" date="2015" name="Genome Announc.">
        <title>Genome sequence of the AIDS-associated pathogen Penicillium marneffei (ATCC18224) and its near taxonomic relative Talaromyces stipitatus (ATCC10500).</title>
        <authorList>
            <person name="Nierman W.C."/>
            <person name="Fedorova-Abrams N.D."/>
            <person name="Andrianopoulos A."/>
        </authorList>
    </citation>
    <scope>NUCLEOTIDE SEQUENCE [LARGE SCALE GENOMIC DNA]</scope>
    <source>
        <strain evidence="6">ATCC 10500 / CBS 375.48 / QM 6759 / NRRL 1006</strain>
    </source>
</reference>
<dbReference type="RefSeq" id="XP_002482477.1">
    <property type="nucleotide sequence ID" value="XM_002482432.1"/>
</dbReference>
<comment type="similarity">
    <text evidence="1 2">Belongs to the iron/ascorbate-dependent oxidoreductase family.</text>
</comment>
<dbReference type="InterPro" id="IPR005123">
    <property type="entry name" value="Oxoglu/Fe-dep_dioxygenase_dom"/>
</dbReference>
<dbReference type="InterPro" id="IPR027443">
    <property type="entry name" value="IPNS-like_sf"/>
</dbReference>
<dbReference type="HOGENOM" id="CLU_010119_6_1_1"/>
<dbReference type="InterPro" id="IPR044861">
    <property type="entry name" value="IPNS-like_FE2OG_OXY"/>
</dbReference>
<evidence type="ECO:0000313" key="6">
    <source>
        <dbReference type="Proteomes" id="UP000001745"/>
    </source>
</evidence>
<evidence type="ECO:0000256" key="2">
    <source>
        <dbReference type="RuleBase" id="RU003682"/>
    </source>
</evidence>
<dbReference type="OMA" id="RIGMEQT"/>
<dbReference type="PROSITE" id="PS51471">
    <property type="entry name" value="FE2OG_OXY"/>
    <property type="match status" value="1"/>
</dbReference>
<protein>
    <submittedName>
        <fullName evidence="5">Gibberellin 20-oxidase, putative</fullName>
    </submittedName>
</protein>
<evidence type="ECO:0000256" key="3">
    <source>
        <dbReference type="SAM" id="MobiDB-lite"/>
    </source>
</evidence>
<dbReference type="eggNOG" id="KOG0143">
    <property type="taxonomic scope" value="Eukaryota"/>
</dbReference>
<feature type="compositionally biased region" description="Basic and acidic residues" evidence="3">
    <location>
        <begin position="87"/>
        <end position="108"/>
    </location>
</feature>
<evidence type="ECO:0000313" key="5">
    <source>
        <dbReference type="EMBL" id="EED18485.1"/>
    </source>
</evidence>
<dbReference type="Pfam" id="PF03171">
    <property type="entry name" value="2OG-FeII_Oxy"/>
    <property type="match status" value="1"/>
</dbReference>
<dbReference type="GeneID" id="8097686"/>
<evidence type="ECO:0000259" key="4">
    <source>
        <dbReference type="PROSITE" id="PS51471"/>
    </source>
</evidence>
<dbReference type="InParanoid" id="B8MC39"/>
<accession>B8MC39</accession>
<dbReference type="OrthoDB" id="288590at2759"/>
<feature type="domain" description="Fe2OG dioxygenase" evidence="4">
    <location>
        <begin position="178"/>
        <end position="296"/>
    </location>
</feature>
<keyword evidence="2" id="KW-0560">Oxidoreductase</keyword>
<dbReference type="Proteomes" id="UP000001745">
    <property type="component" value="Unassembled WGS sequence"/>
</dbReference>
<dbReference type="EMBL" id="EQ962655">
    <property type="protein sequence ID" value="EED18485.1"/>
    <property type="molecule type" value="Genomic_DNA"/>
</dbReference>
<dbReference type="Gene3D" id="2.60.120.330">
    <property type="entry name" value="B-lactam Antibiotic, Isopenicillin N Synthase, Chain"/>
    <property type="match status" value="1"/>
</dbReference>
<dbReference type="InterPro" id="IPR026992">
    <property type="entry name" value="DIOX_N"/>
</dbReference>
<name>B8MC39_TALSN</name>
<gene>
    <name evidence="5" type="ORF">TSTA_122210</name>
</gene>
<dbReference type="GO" id="GO:0016491">
    <property type="term" value="F:oxidoreductase activity"/>
    <property type="evidence" value="ECO:0007669"/>
    <property type="project" value="UniProtKB-KW"/>
</dbReference>
<organism evidence="5 6">
    <name type="scientific">Talaromyces stipitatus (strain ATCC 10500 / CBS 375.48 / QM 6759 / NRRL 1006)</name>
    <name type="common">Penicillium stipitatum</name>
    <dbReference type="NCBI Taxonomy" id="441959"/>
    <lineage>
        <taxon>Eukaryota</taxon>
        <taxon>Fungi</taxon>
        <taxon>Dikarya</taxon>
        <taxon>Ascomycota</taxon>
        <taxon>Pezizomycotina</taxon>
        <taxon>Eurotiomycetes</taxon>
        <taxon>Eurotiomycetidae</taxon>
        <taxon>Eurotiales</taxon>
        <taxon>Trichocomaceae</taxon>
        <taxon>Talaromyces</taxon>
        <taxon>Talaromyces sect. Talaromyces</taxon>
    </lineage>
</organism>
<dbReference type="AlphaFoldDB" id="B8MC39"/>
<dbReference type="SUPFAM" id="SSF51197">
    <property type="entry name" value="Clavaminate synthase-like"/>
    <property type="match status" value="1"/>
</dbReference>
<dbReference type="InterPro" id="IPR050231">
    <property type="entry name" value="Iron_ascorbate_oxido_reductase"/>
</dbReference>
<keyword evidence="2" id="KW-0479">Metal-binding</keyword>
<dbReference type="PANTHER" id="PTHR47990">
    <property type="entry name" value="2-OXOGLUTARATE (2OG) AND FE(II)-DEPENDENT OXYGENASE SUPERFAMILY PROTEIN-RELATED"/>
    <property type="match status" value="1"/>
</dbReference>
<dbReference type="GO" id="GO:0046872">
    <property type="term" value="F:metal ion binding"/>
    <property type="evidence" value="ECO:0007669"/>
    <property type="project" value="UniProtKB-KW"/>
</dbReference>
<dbReference type="STRING" id="441959.B8MC39"/>
<keyword evidence="6" id="KW-1185">Reference proteome</keyword>
<dbReference type="Pfam" id="PF14226">
    <property type="entry name" value="DIOX_N"/>
    <property type="match status" value="1"/>
</dbReference>
<dbReference type="VEuPathDB" id="FungiDB:TSTA_122210"/>